<protein>
    <submittedName>
        <fullName evidence="2">Uncharacterized protein</fullName>
    </submittedName>
</protein>
<gene>
    <name evidence="2" type="ORF">JI747_001905</name>
</gene>
<keyword evidence="1" id="KW-0732">Signal</keyword>
<dbReference type="RefSeq" id="WP_225685883.1">
    <property type="nucleotide sequence ID" value="NZ_JAERSE020000001.1"/>
</dbReference>
<accession>A0ABS7ZXH1</accession>
<keyword evidence="3" id="KW-1185">Reference proteome</keyword>
<evidence type="ECO:0000256" key="1">
    <source>
        <dbReference type="SAM" id="SignalP"/>
    </source>
</evidence>
<dbReference type="EMBL" id="JAERSE020000001">
    <property type="protein sequence ID" value="MCA6065913.1"/>
    <property type="molecule type" value="Genomic_DNA"/>
</dbReference>
<feature type="chain" id="PRO_5045207160" evidence="1">
    <location>
        <begin position="21"/>
        <end position="175"/>
    </location>
</feature>
<evidence type="ECO:0000313" key="2">
    <source>
        <dbReference type="EMBL" id="MCA6065913.1"/>
    </source>
</evidence>
<dbReference type="Proteomes" id="UP000618240">
    <property type="component" value="Unassembled WGS sequence"/>
</dbReference>
<proteinExistence type="predicted"/>
<comment type="caution">
    <text evidence="2">The sequence shown here is derived from an EMBL/GenBank/DDBJ whole genome shotgun (WGS) entry which is preliminary data.</text>
</comment>
<name>A0ABS7ZXH1_9FLAO</name>
<organism evidence="2 3">
    <name type="scientific">Chryseobacterium tagetis</name>
    <dbReference type="NCBI Taxonomy" id="2801334"/>
    <lineage>
        <taxon>Bacteria</taxon>
        <taxon>Pseudomonadati</taxon>
        <taxon>Bacteroidota</taxon>
        <taxon>Flavobacteriia</taxon>
        <taxon>Flavobacteriales</taxon>
        <taxon>Weeksellaceae</taxon>
        <taxon>Chryseobacterium group</taxon>
        <taxon>Chryseobacterium</taxon>
    </lineage>
</organism>
<sequence length="175" mass="18837">MKKYTYSFFVLFIFTTTAMAQVAVGGVQSVEGTSTILDFNNTPTNTNGIILSAVSSAPTSFTSSNNGTFLFDRADSKVKMFENNTWVDLTDTGSSTSITVNTSSESSEPQGVIIGSNTSNATGVLVLESSNKALILPRIADPHLNVQKPYPGMICYDTVSKTLAAFDGINWSYWK</sequence>
<evidence type="ECO:0000313" key="3">
    <source>
        <dbReference type="Proteomes" id="UP000618240"/>
    </source>
</evidence>
<feature type="signal peptide" evidence="1">
    <location>
        <begin position="1"/>
        <end position="20"/>
    </location>
</feature>
<reference evidence="2 3" key="1">
    <citation type="submission" date="2021-09" db="EMBL/GenBank/DDBJ databases">
        <title>Genome sequencing and assembly of Chryseobacterium sp. RG1.</title>
        <authorList>
            <person name="Chhetri G."/>
        </authorList>
    </citation>
    <scope>NUCLEOTIDE SEQUENCE [LARGE SCALE GENOMIC DNA]</scope>
    <source>
        <strain evidence="2 3">RG1</strain>
    </source>
</reference>